<dbReference type="Pfam" id="PF00005">
    <property type="entry name" value="ABC_tran"/>
    <property type="match status" value="1"/>
</dbReference>
<dbReference type="GO" id="GO:0016887">
    <property type="term" value="F:ATP hydrolysis activity"/>
    <property type="evidence" value="ECO:0007669"/>
    <property type="project" value="InterPro"/>
</dbReference>
<keyword evidence="2" id="KW-0547">Nucleotide-binding</keyword>
<evidence type="ECO:0000256" key="1">
    <source>
        <dbReference type="ARBA" id="ARBA00022448"/>
    </source>
</evidence>
<dbReference type="InterPro" id="IPR003593">
    <property type="entry name" value="AAA+_ATPase"/>
</dbReference>
<proteinExistence type="predicted"/>
<feature type="domain" description="ABC transporter" evidence="4">
    <location>
        <begin position="2"/>
        <end position="218"/>
    </location>
</feature>
<dbReference type="InterPro" id="IPR003439">
    <property type="entry name" value="ABC_transporter-like_ATP-bd"/>
</dbReference>
<dbReference type="PROSITE" id="PS50893">
    <property type="entry name" value="ABC_TRANSPORTER_2"/>
    <property type="match status" value="1"/>
</dbReference>
<accession>A5IJT8</accession>
<organism evidence="5 6">
    <name type="scientific">Thermotoga petrophila (strain ATCC BAA-488 / DSM 13995 / JCM 10881 / RKU-1)</name>
    <dbReference type="NCBI Taxonomy" id="390874"/>
    <lineage>
        <taxon>Bacteria</taxon>
        <taxon>Thermotogati</taxon>
        <taxon>Thermotogota</taxon>
        <taxon>Thermotogae</taxon>
        <taxon>Thermotogales</taxon>
        <taxon>Thermotogaceae</taxon>
        <taxon>Thermotoga</taxon>
    </lineage>
</organism>
<dbReference type="GO" id="GO:0005524">
    <property type="term" value="F:ATP binding"/>
    <property type="evidence" value="ECO:0007669"/>
    <property type="project" value="UniProtKB-KW"/>
</dbReference>
<dbReference type="PANTHER" id="PTHR42788">
    <property type="entry name" value="TAURINE IMPORT ATP-BINDING PROTEIN-RELATED"/>
    <property type="match status" value="1"/>
</dbReference>
<gene>
    <name evidence="5" type="ordered locus">Tpet_0437</name>
</gene>
<keyword evidence="3" id="KW-0067">ATP-binding</keyword>
<evidence type="ECO:0000259" key="4">
    <source>
        <dbReference type="PROSITE" id="PS50893"/>
    </source>
</evidence>
<reference evidence="6" key="1">
    <citation type="submission" date="2007-05" db="EMBL/GenBank/DDBJ databases">
        <title>Complete sequence of Thermotoga petrophila RKU-1.</title>
        <authorList>
            <consortium name="US DOE Joint Genome Institute"/>
            <person name="Copeland A."/>
            <person name="Lucas S."/>
            <person name="Lapidus A."/>
            <person name="Barry K."/>
            <person name="Glavina del Rio T."/>
            <person name="Dalin E."/>
            <person name="Tice H."/>
            <person name="Pitluck S."/>
            <person name="Sims D."/>
            <person name="Brettin T."/>
            <person name="Bruce D."/>
            <person name="Detter J.C."/>
            <person name="Han C."/>
            <person name="Tapia R."/>
            <person name="Schmutz J."/>
            <person name="Larimer F."/>
            <person name="Land M."/>
            <person name="Hauser L."/>
            <person name="Kyrpides N."/>
            <person name="Mikhailova N."/>
            <person name="Nelson K."/>
            <person name="Gogarten J.P."/>
            <person name="Noll K."/>
            <person name="Richardson P."/>
        </authorList>
    </citation>
    <scope>NUCLEOTIDE SEQUENCE [LARGE SCALE GENOMIC DNA]</scope>
    <source>
        <strain evidence="6">ATCC BAA-488 / DSM 13995 / JCM 10881 / RKU-1</strain>
    </source>
</reference>
<evidence type="ECO:0000256" key="2">
    <source>
        <dbReference type="ARBA" id="ARBA00022741"/>
    </source>
</evidence>
<evidence type="ECO:0000313" key="6">
    <source>
        <dbReference type="Proteomes" id="UP000006558"/>
    </source>
</evidence>
<dbReference type="InterPro" id="IPR027417">
    <property type="entry name" value="P-loop_NTPase"/>
</dbReference>
<evidence type="ECO:0000313" key="5">
    <source>
        <dbReference type="EMBL" id="ABQ46461.1"/>
    </source>
</evidence>
<evidence type="ECO:0000256" key="3">
    <source>
        <dbReference type="ARBA" id="ARBA00022840"/>
    </source>
</evidence>
<dbReference type="AlphaFoldDB" id="A5IJT8"/>
<keyword evidence="1" id="KW-0813">Transport</keyword>
<sequence>MIKVSHLTVCYGELKAVEDLSLEVQRGEILSLVGPSGCGKTTVVKAILGLIPYEGKIEIFTSRLGYCPQKDVLFDWMTAYENAVLPLVLRKELPPSNIKELFERFGLSGFEEKRPYQLSGGMRQRLSLLRAVLSGEELLVLDEPFSSVDAYTRKKLQIWLSEIVHRMKSTVVLITHDVEEAVFLSDRILILSDRPARILKEIRVPFPKPRTIKTFSDPRFSEIEEEVLETLMNQP</sequence>
<dbReference type="STRING" id="390874.Tpet_0437"/>
<dbReference type="Proteomes" id="UP000006558">
    <property type="component" value="Chromosome"/>
</dbReference>
<dbReference type="InterPro" id="IPR017871">
    <property type="entry name" value="ABC_transporter-like_CS"/>
</dbReference>
<dbReference type="SMART" id="SM00382">
    <property type="entry name" value="AAA"/>
    <property type="match status" value="1"/>
</dbReference>
<protein>
    <submittedName>
        <fullName evidence="5">ABC transporter related</fullName>
    </submittedName>
</protein>
<dbReference type="EMBL" id="CP000702">
    <property type="protein sequence ID" value="ABQ46461.1"/>
    <property type="molecule type" value="Genomic_DNA"/>
</dbReference>
<name>A5IJT8_THEP1</name>
<dbReference type="PROSITE" id="PS00211">
    <property type="entry name" value="ABC_TRANSPORTER_1"/>
    <property type="match status" value="1"/>
</dbReference>
<dbReference type="InterPro" id="IPR050166">
    <property type="entry name" value="ABC_transporter_ATP-bind"/>
</dbReference>
<dbReference type="HOGENOM" id="CLU_000604_1_22_0"/>
<dbReference type="Gene3D" id="3.40.50.300">
    <property type="entry name" value="P-loop containing nucleotide triphosphate hydrolases"/>
    <property type="match status" value="1"/>
</dbReference>
<dbReference type="SUPFAM" id="SSF52540">
    <property type="entry name" value="P-loop containing nucleoside triphosphate hydrolases"/>
    <property type="match status" value="1"/>
</dbReference>
<reference evidence="5 6" key="2">
    <citation type="journal article" date="2009" name="Proc. Natl. Acad. Sci. U.S.A.">
        <title>On the chimeric nature, thermophilic origin, and phylogenetic placement of the Thermotogales.</title>
        <authorList>
            <person name="Zhaxybayeva O."/>
            <person name="Swithers K.S."/>
            <person name="Lapierre P."/>
            <person name="Fournier G.P."/>
            <person name="Bickhart D.M."/>
            <person name="DeBoy R.T."/>
            <person name="Nelson K.E."/>
            <person name="Nesbo C.L."/>
            <person name="Doolittle W.F."/>
            <person name="Gogarten J.P."/>
            <person name="Noll K.M."/>
        </authorList>
    </citation>
    <scope>NUCLEOTIDE SEQUENCE [LARGE SCALE GENOMIC DNA]</scope>
    <source>
        <strain evidence="6">ATCC BAA-488 / DSM 13995 / JCM 10881 / RKU-1</strain>
    </source>
</reference>
<dbReference type="eggNOG" id="COG1116">
    <property type="taxonomic scope" value="Bacteria"/>
</dbReference>
<dbReference type="KEGG" id="tpt:Tpet_0437"/>
<dbReference type="PANTHER" id="PTHR42788:SF2">
    <property type="entry name" value="ABC TRANSPORTER ATP-BINDING PROTEIN"/>
    <property type="match status" value="1"/>
</dbReference>